<evidence type="ECO:0000313" key="2">
    <source>
        <dbReference type="EMBL" id="KAF9491474.1"/>
    </source>
</evidence>
<feature type="compositionally biased region" description="Polar residues" evidence="1">
    <location>
        <begin position="120"/>
        <end position="134"/>
    </location>
</feature>
<keyword evidence="3" id="KW-1185">Reference proteome</keyword>
<sequence length="343" mass="37519">MLEEVFAKFHLVPDVGSSETHDGYFRTLPSGSKCLGDTLDQAAKIRNAQFPLIFNLQPLTPIEPKDDGDILHITSANCLHDHLASVFRTPKLSEPLISTHTPHQDKAELTGFAALDRGQSSLCRSSADTQSLPPQNVIYPHMPHNKSLPTSDDEVSLGGKSTKDLSSDDKIPDDHPHISHHASLAASDDEASLGGQSIENPSSDDEMANDESMEENTPGIDLSHHSRHTLPAVREAEDDEDDGMSLGGYTDNEANNSHTFSMVEMQANISNIPSSSEVGCMGSPIDEVDDAYLEYLDDSDGDVNIPDDVQAYLQTFHTLGFQLHYQHVHFEHIPDAKFADDVL</sequence>
<gene>
    <name evidence="2" type="ORF">BDN71DRAFT_1579438</name>
</gene>
<protein>
    <submittedName>
        <fullName evidence="2">Uncharacterized protein</fullName>
    </submittedName>
</protein>
<evidence type="ECO:0000313" key="3">
    <source>
        <dbReference type="Proteomes" id="UP000807025"/>
    </source>
</evidence>
<feature type="region of interest" description="Disordered" evidence="1">
    <location>
        <begin position="120"/>
        <end position="227"/>
    </location>
</feature>
<name>A0A9P5ZSB8_PLEER</name>
<feature type="compositionally biased region" description="Basic and acidic residues" evidence="1">
    <location>
        <begin position="161"/>
        <end position="177"/>
    </location>
</feature>
<organism evidence="2 3">
    <name type="scientific">Pleurotus eryngii</name>
    <name type="common">Boletus of the steppes</name>
    <dbReference type="NCBI Taxonomy" id="5323"/>
    <lineage>
        <taxon>Eukaryota</taxon>
        <taxon>Fungi</taxon>
        <taxon>Dikarya</taxon>
        <taxon>Basidiomycota</taxon>
        <taxon>Agaricomycotina</taxon>
        <taxon>Agaricomycetes</taxon>
        <taxon>Agaricomycetidae</taxon>
        <taxon>Agaricales</taxon>
        <taxon>Pleurotineae</taxon>
        <taxon>Pleurotaceae</taxon>
        <taxon>Pleurotus</taxon>
    </lineage>
</organism>
<accession>A0A9P5ZSB8</accession>
<reference evidence="2" key="1">
    <citation type="submission" date="2020-11" db="EMBL/GenBank/DDBJ databases">
        <authorList>
            <consortium name="DOE Joint Genome Institute"/>
            <person name="Ahrendt S."/>
            <person name="Riley R."/>
            <person name="Andreopoulos W."/>
            <person name="Labutti K."/>
            <person name="Pangilinan J."/>
            <person name="Ruiz-Duenas F.J."/>
            <person name="Barrasa J.M."/>
            <person name="Sanchez-Garcia M."/>
            <person name="Camarero S."/>
            <person name="Miyauchi S."/>
            <person name="Serrano A."/>
            <person name="Linde D."/>
            <person name="Babiker R."/>
            <person name="Drula E."/>
            <person name="Ayuso-Fernandez I."/>
            <person name="Pacheco R."/>
            <person name="Padilla G."/>
            <person name="Ferreira P."/>
            <person name="Barriuso J."/>
            <person name="Kellner H."/>
            <person name="Castanera R."/>
            <person name="Alfaro M."/>
            <person name="Ramirez L."/>
            <person name="Pisabarro A.G."/>
            <person name="Kuo A."/>
            <person name="Tritt A."/>
            <person name="Lipzen A."/>
            <person name="He G."/>
            <person name="Yan M."/>
            <person name="Ng V."/>
            <person name="Cullen D."/>
            <person name="Martin F."/>
            <person name="Rosso M.-N."/>
            <person name="Henrissat B."/>
            <person name="Hibbett D."/>
            <person name="Martinez A.T."/>
            <person name="Grigoriev I.V."/>
        </authorList>
    </citation>
    <scope>NUCLEOTIDE SEQUENCE</scope>
    <source>
        <strain evidence="2">ATCC 90797</strain>
    </source>
</reference>
<feature type="compositionally biased region" description="Acidic residues" evidence="1">
    <location>
        <begin position="202"/>
        <end position="214"/>
    </location>
</feature>
<proteinExistence type="predicted"/>
<feature type="region of interest" description="Disordered" evidence="1">
    <location>
        <begin position="234"/>
        <end position="253"/>
    </location>
</feature>
<dbReference type="Proteomes" id="UP000807025">
    <property type="component" value="Unassembled WGS sequence"/>
</dbReference>
<evidence type="ECO:0000256" key="1">
    <source>
        <dbReference type="SAM" id="MobiDB-lite"/>
    </source>
</evidence>
<dbReference type="AlphaFoldDB" id="A0A9P5ZSB8"/>
<comment type="caution">
    <text evidence="2">The sequence shown here is derived from an EMBL/GenBank/DDBJ whole genome shotgun (WGS) entry which is preliminary data.</text>
</comment>
<dbReference type="EMBL" id="MU154618">
    <property type="protein sequence ID" value="KAF9491474.1"/>
    <property type="molecule type" value="Genomic_DNA"/>
</dbReference>